<dbReference type="PROSITE" id="PS51352">
    <property type="entry name" value="THIOREDOXIN_2"/>
    <property type="match status" value="1"/>
</dbReference>
<comment type="similarity">
    <text evidence="1">Belongs to the thioredoxin family. DsbA subfamily.</text>
</comment>
<accession>A0A2K8Z6Q3</accession>
<evidence type="ECO:0000256" key="1">
    <source>
        <dbReference type="ARBA" id="ARBA00005791"/>
    </source>
</evidence>
<evidence type="ECO:0000256" key="2">
    <source>
        <dbReference type="ARBA" id="ARBA00022729"/>
    </source>
</evidence>
<protein>
    <submittedName>
        <fullName evidence="7">Disulfide bond formation protein DsbA</fullName>
    </submittedName>
</protein>
<dbReference type="RefSeq" id="WP_100992120.1">
    <property type="nucleotide sequence ID" value="NZ_CP025096.1"/>
</dbReference>
<dbReference type="Proteomes" id="UP000232883">
    <property type="component" value="Chromosome"/>
</dbReference>
<dbReference type="SUPFAM" id="SSF52833">
    <property type="entry name" value="Thioredoxin-like"/>
    <property type="match status" value="1"/>
</dbReference>
<dbReference type="PANTHER" id="PTHR13887">
    <property type="entry name" value="GLUTATHIONE S-TRANSFERASE KAPPA"/>
    <property type="match status" value="1"/>
</dbReference>
<evidence type="ECO:0000256" key="5">
    <source>
        <dbReference type="ARBA" id="ARBA00023284"/>
    </source>
</evidence>
<keyword evidence="5" id="KW-0676">Redox-active center</keyword>
<dbReference type="InterPro" id="IPR012336">
    <property type="entry name" value="Thioredoxin-like_fold"/>
</dbReference>
<reference evidence="7 8" key="1">
    <citation type="submission" date="2017-11" db="EMBL/GenBank/DDBJ databases">
        <title>Taxonomic description and genome sequences of Spirosoma HA7 sp. nov., isolated from pollen microhabitat of Corylus avellana.</title>
        <authorList>
            <person name="Ambika Manirajan B."/>
            <person name="Suarez C."/>
            <person name="Ratering S."/>
            <person name="Geissler-Plaum R."/>
            <person name="Cardinale M."/>
            <person name="Sylvia S."/>
        </authorList>
    </citation>
    <scope>NUCLEOTIDE SEQUENCE [LARGE SCALE GENOMIC DNA]</scope>
    <source>
        <strain evidence="7 8">HA7</strain>
    </source>
</reference>
<sequence>MPLLPPVTEIDHIQGNQQAPIELVEYGDYQCPYCGQAYPIIKQLQQEFGDQLKFVFRNFPLSKRHPQAKMAAIVAEAAFLQGKYWEMHDLLLENQKRLNSRALFSYANELALDIGQFEQALTLTDLAEKVDADFHSGMRSGVKATPTFFINGDKYEGSWAGNGLLDFIKDKYAR</sequence>
<evidence type="ECO:0000313" key="7">
    <source>
        <dbReference type="EMBL" id="AUD05567.1"/>
    </source>
</evidence>
<keyword evidence="8" id="KW-1185">Reference proteome</keyword>
<dbReference type="KEGG" id="spir:CWM47_29225"/>
<feature type="domain" description="Thioredoxin" evidence="6">
    <location>
        <begin position="1"/>
        <end position="173"/>
    </location>
</feature>
<dbReference type="EMBL" id="CP025096">
    <property type="protein sequence ID" value="AUD05567.1"/>
    <property type="molecule type" value="Genomic_DNA"/>
</dbReference>
<dbReference type="Gene3D" id="3.40.30.10">
    <property type="entry name" value="Glutaredoxin"/>
    <property type="match status" value="1"/>
</dbReference>
<dbReference type="AlphaFoldDB" id="A0A2K8Z6Q3"/>
<evidence type="ECO:0000256" key="4">
    <source>
        <dbReference type="ARBA" id="ARBA00023157"/>
    </source>
</evidence>
<proteinExistence type="inferred from homology"/>
<dbReference type="GO" id="GO:0016491">
    <property type="term" value="F:oxidoreductase activity"/>
    <property type="evidence" value="ECO:0007669"/>
    <property type="project" value="UniProtKB-KW"/>
</dbReference>
<organism evidence="7 8">
    <name type="scientific">Spirosoma pollinicola</name>
    <dbReference type="NCBI Taxonomy" id="2057025"/>
    <lineage>
        <taxon>Bacteria</taxon>
        <taxon>Pseudomonadati</taxon>
        <taxon>Bacteroidota</taxon>
        <taxon>Cytophagia</taxon>
        <taxon>Cytophagales</taxon>
        <taxon>Cytophagaceae</taxon>
        <taxon>Spirosoma</taxon>
    </lineage>
</organism>
<dbReference type="InterPro" id="IPR036249">
    <property type="entry name" value="Thioredoxin-like_sf"/>
</dbReference>
<name>A0A2K8Z6Q3_9BACT</name>
<evidence type="ECO:0000259" key="6">
    <source>
        <dbReference type="PROSITE" id="PS51352"/>
    </source>
</evidence>
<keyword evidence="4" id="KW-1015">Disulfide bond</keyword>
<dbReference type="InterPro" id="IPR013766">
    <property type="entry name" value="Thioredoxin_domain"/>
</dbReference>
<evidence type="ECO:0000256" key="3">
    <source>
        <dbReference type="ARBA" id="ARBA00023002"/>
    </source>
</evidence>
<dbReference type="OrthoDB" id="117402at2"/>
<keyword evidence="2" id="KW-0732">Signal</keyword>
<evidence type="ECO:0000313" key="8">
    <source>
        <dbReference type="Proteomes" id="UP000232883"/>
    </source>
</evidence>
<dbReference type="PANTHER" id="PTHR13887:SF14">
    <property type="entry name" value="DISULFIDE BOND FORMATION PROTEIN D"/>
    <property type="match status" value="1"/>
</dbReference>
<dbReference type="Pfam" id="PF13462">
    <property type="entry name" value="Thioredoxin_4"/>
    <property type="match status" value="1"/>
</dbReference>
<keyword evidence="3" id="KW-0560">Oxidoreductase</keyword>
<gene>
    <name evidence="7" type="ORF">CWM47_29225</name>
</gene>